<feature type="region of interest" description="Disordered" evidence="3">
    <location>
        <begin position="1280"/>
        <end position="1342"/>
    </location>
</feature>
<dbReference type="PANTHER" id="PTHR21481">
    <property type="entry name" value="PROTEIN CLEC16A"/>
    <property type="match status" value="1"/>
</dbReference>
<keyword evidence="5" id="KW-1185">Reference proteome</keyword>
<feature type="compositionally biased region" description="Polar residues" evidence="3">
    <location>
        <begin position="1113"/>
        <end position="1125"/>
    </location>
</feature>
<dbReference type="GO" id="GO:0005770">
    <property type="term" value="C:late endosome"/>
    <property type="evidence" value="ECO:0007669"/>
    <property type="project" value="TreeGrafter"/>
</dbReference>
<dbReference type="GO" id="GO:0005794">
    <property type="term" value="C:Golgi apparatus"/>
    <property type="evidence" value="ECO:0007669"/>
    <property type="project" value="TreeGrafter"/>
</dbReference>
<feature type="compositionally biased region" description="Polar residues" evidence="3">
    <location>
        <begin position="968"/>
        <end position="983"/>
    </location>
</feature>
<dbReference type="EMBL" id="CAIIXF020000009">
    <property type="protein sequence ID" value="CAH1795101.1"/>
    <property type="molecule type" value="Genomic_DNA"/>
</dbReference>
<protein>
    <submittedName>
        <fullName evidence="4">Uncharacterized protein</fullName>
    </submittedName>
</protein>
<dbReference type="GO" id="GO:0007034">
    <property type="term" value="P:vacuolar transport"/>
    <property type="evidence" value="ECO:0007669"/>
    <property type="project" value="TreeGrafter"/>
</dbReference>
<keyword evidence="2" id="KW-0072">Autophagy</keyword>
<feature type="compositionally biased region" description="Basic and acidic residues" evidence="3">
    <location>
        <begin position="1224"/>
        <end position="1235"/>
    </location>
</feature>
<feature type="region of interest" description="Disordered" evidence="3">
    <location>
        <begin position="910"/>
        <end position="983"/>
    </location>
</feature>
<feature type="compositionally biased region" description="Low complexity" evidence="3">
    <location>
        <begin position="1067"/>
        <end position="1078"/>
    </location>
</feature>
<evidence type="ECO:0000256" key="1">
    <source>
        <dbReference type="ARBA" id="ARBA00006441"/>
    </source>
</evidence>
<dbReference type="OrthoDB" id="294052at2759"/>
<feature type="compositionally biased region" description="Polar residues" evidence="3">
    <location>
        <begin position="1157"/>
        <end position="1176"/>
    </location>
</feature>
<dbReference type="Pfam" id="PF19439">
    <property type="entry name" value="CLEC16A_C"/>
    <property type="match status" value="2"/>
</dbReference>
<evidence type="ECO:0000256" key="3">
    <source>
        <dbReference type="SAM" id="MobiDB-lite"/>
    </source>
</evidence>
<gene>
    <name evidence="4" type="ORF">OFUS_LOCUS19688</name>
</gene>
<dbReference type="InterPro" id="IPR045820">
    <property type="entry name" value="CLEC16A/TT9_C"/>
</dbReference>
<name>A0A8J1U7D8_OWEFU</name>
<dbReference type="GO" id="GO:1901096">
    <property type="term" value="P:regulation of autophagosome maturation"/>
    <property type="evidence" value="ECO:0007669"/>
    <property type="project" value="TreeGrafter"/>
</dbReference>
<sequence>MFSKQKGWFIGGMGKPKNTHSLENLKYLHAILCKNQTVTEHNRSLLVETLRSISEILIWGDQNDSTVFDFFLEKNMLAFFIRYMRQKSGRYICVQLLQTLNILFENISNETSVYYLLSNNHVNSIIIHRFDFSDEEVMAYYISFLKTLSLKLNKHTIHFFYNEHTNDFALYTEAIKFFNHSETMVRIAVRTITLNVYKVEDQAMLRYIRDKTAAPYFSNLVWFIGNHILQLDSCVRNDADHQSRDRLADIVAEHLDHLHYLNDILCLKIDALNDVLSDHLLNRLLIPLYVYSLTKRKKYSSRVDQRPHISSVVSLFLLSQVFLIISHAPLVRQLADIILNGDITYTMASAQSSPAIKGRGWTRGFIEPEEPLAQTLENNRGGGRPLRRPNYRDEEEEGVQRRGEGASRREGTQSGNSTFYTDEEEPVHEAVESTQETVEAESSEAPTPPSVNDSSVEPSIQDANITDEEKLRSRSLVARDDDVPVAVETSSATIETQESSVVEEDISVSTEEERPESAFDLKQKDFTLVNRPYLEAVFTALECTENDYEALFALCLLYALGHNEGINQELLDTVLMTSDKSPHKSMYNKLLMEQLIKIVSLSCHNGSKVRLATLEMSLLLVKQLVLAQDRCYLQDRHLACIEGAREEAMLLLRNFYKSEEIFLDMFEDEYREFQKKPLNVEYLTMDASILLPPTGTPLTGIEFSKRLPCGEVERARRSIRVYFLLRDLSLKLQNQDESQLPLTRNDECVKVGDVLDLNNSDLIACTVINKDNKKERRFLVIDVLQLILVEPDTRRLGWGVVRFVGFLQDVEVAGDKEDSRSLHVTIHKPAKSMHAKPFPLLAAKFMFDDHIRCMAAKQRLSKGRIRARQRKMQMIARLLEIPNQGSDGQFHMANVPSYARSASGIPIPGRVRQMIPRNSSDSQIPRRQQGNVERSVFQSVDNVPAFNSARQREARHSERYTSRGVHRAQSQPQAMTSQPVGVSSVSLDLSANRSDSDIEQALDATSPSAFAVQTLNNVEPENEANGRHSRNSSDGVSHIEIPLEDMSRDRTPVEESPIPSGPVRRTSSPSLRGRPGTRSPRRTRSSSSPVPPPPSSISPRRSPLTVDSKKISPRSSVVQSLSISPKRNRARSLPTPPDQAESCLNSPPSESPPSGLPQGNLSKLQVTRVRSTSGGSPKTLLPAPTAPVSLIPDCDVTIPSAKILPPTETPSHVTPEYAIQSQTDKTEDKTNKTAKDAGNTTPGTKQEQTNESNNKSNIPNTTTSIPQDLGIGKQSINVQASQVSATPDVQDSPKHEQKATDQLAKVAQAGENQADFNAQPDGIAMGTLENKQSETEIDVEIGKDENAIENIVTPEGIV</sequence>
<feature type="compositionally biased region" description="Polar residues" evidence="3">
    <location>
        <begin position="1280"/>
        <end position="1289"/>
    </location>
</feature>
<feature type="compositionally biased region" description="Polar residues" evidence="3">
    <location>
        <begin position="450"/>
        <end position="464"/>
    </location>
</feature>
<evidence type="ECO:0000313" key="4">
    <source>
        <dbReference type="EMBL" id="CAH1795101.1"/>
    </source>
</evidence>
<feature type="region of interest" description="Disordered" evidence="3">
    <location>
        <begin position="489"/>
        <end position="515"/>
    </location>
</feature>
<feature type="compositionally biased region" description="Basic and acidic residues" evidence="3">
    <location>
        <begin position="398"/>
        <end position="411"/>
    </location>
</feature>
<comment type="caution">
    <text evidence="4">The sequence shown here is derived from an EMBL/GenBank/DDBJ whole genome shotgun (WGS) entry which is preliminary data.</text>
</comment>
<proteinExistence type="inferred from homology"/>
<dbReference type="Proteomes" id="UP000749559">
    <property type="component" value="Unassembled WGS sequence"/>
</dbReference>
<reference evidence="4" key="1">
    <citation type="submission" date="2022-03" db="EMBL/GenBank/DDBJ databases">
        <authorList>
            <person name="Martin C."/>
        </authorList>
    </citation>
    <scope>NUCLEOTIDE SEQUENCE</scope>
</reference>
<dbReference type="GO" id="GO:0016197">
    <property type="term" value="P:endosomal transport"/>
    <property type="evidence" value="ECO:0007669"/>
    <property type="project" value="TreeGrafter"/>
</dbReference>
<organism evidence="4 5">
    <name type="scientific">Owenia fusiformis</name>
    <name type="common">Polychaete worm</name>
    <dbReference type="NCBI Taxonomy" id="6347"/>
    <lineage>
        <taxon>Eukaryota</taxon>
        <taxon>Metazoa</taxon>
        <taxon>Spiralia</taxon>
        <taxon>Lophotrochozoa</taxon>
        <taxon>Annelida</taxon>
        <taxon>Polychaeta</taxon>
        <taxon>Sedentaria</taxon>
        <taxon>Canalipalpata</taxon>
        <taxon>Sabellida</taxon>
        <taxon>Oweniida</taxon>
        <taxon>Oweniidae</taxon>
        <taxon>Owenia</taxon>
    </lineage>
</organism>
<feature type="region of interest" description="Disordered" evidence="3">
    <location>
        <begin position="1020"/>
        <end position="1188"/>
    </location>
</feature>
<dbReference type="Pfam" id="PF09758">
    <property type="entry name" value="FPL"/>
    <property type="match status" value="1"/>
</dbReference>
<evidence type="ECO:0000256" key="2">
    <source>
        <dbReference type="ARBA" id="ARBA00023006"/>
    </source>
</evidence>
<feature type="compositionally biased region" description="Polar residues" evidence="3">
    <location>
        <begin position="1238"/>
        <end position="1266"/>
    </location>
</feature>
<feature type="region of interest" description="Disordered" evidence="3">
    <location>
        <begin position="1203"/>
        <end position="1268"/>
    </location>
</feature>
<feature type="compositionally biased region" description="Basic and acidic residues" evidence="3">
    <location>
        <begin position="950"/>
        <end position="961"/>
    </location>
</feature>
<dbReference type="PANTHER" id="PTHR21481:SF0">
    <property type="entry name" value="PROTEIN CLEC16A"/>
    <property type="match status" value="1"/>
</dbReference>
<feature type="compositionally biased region" description="Polar residues" evidence="3">
    <location>
        <begin position="916"/>
        <end position="941"/>
    </location>
</feature>
<comment type="similarity">
    <text evidence="1">Belongs to the CLEC16A/gop-1 family.</text>
</comment>
<feature type="region of interest" description="Disordered" evidence="3">
    <location>
        <begin position="370"/>
        <end position="469"/>
    </location>
</feature>
<dbReference type="InterPro" id="IPR019155">
    <property type="entry name" value="CLEC16A/TT9_N"/>
</dbReference>
<accession>A0A8J1U7D8</accession>
<dbReference type="GO" id="GO:0006914">
    <property type="term" value="P:autophagy"/>
    <property type="evidence" value="ECO:0007669"/>
    <property type="project" value="UniProtKB-KW"/>
</dbReference>
<evidence type="ECO:0000313" key="5">
    <source>
        <dbReference type="Proteomes" id="UP000749559"/>
    </source>
</evidence>
<dbReference type="InterPro" id="IPR039272">
    <property type="entry name" value="CLEC16A/TT9"/>
</dbReference>